<comment type="caution">
    <text evidence="1">The sequence shown here is derived from an EMBL/GenBank/DDBJ whole genome shotgun (WGS) entry which is preliminary data.</text>
</comment>
<organism evidence="1 2">
    <name type="scientific">Bradyrhizobium uaiense</name>
    <dbReference type="NCBI Taxonomy" id="2594946"/>
    <lineage>
        <taxon>Bacteria</taxon>
        <taxon>Pseudomonadati</taxon>
        <taxon>Pseudomonadota</taxon>
        <taxon>Alphaproteobacteria</taxon>
        <taxon>Hyphomicrobiales</taxon>
        <taxon>Nitrobacteraceae</taxon>
        <taxon>Bradyrhizobium</taxon>
    </lineage>
</organism>
<gene>
    <name evidence="1" type="ORF">FNJ47_46925</name>
</gene>
<dbReference type="EMBL" id="VKHP01000564">
    <property type="protein sequence ID" value="NEV02990.1"/>
    <property type="molecule type" value="Genomic_DNA"/>
</dbReference>
<dbReference type="RefSeq" id="WP_163163522.1">
    <property type="nucleotide sequence ID" value="NZ_VKHP01000564.1"/>
</dbReference>
<name>A0A6P1BXY9_9BRAD</name>
<evidence type="ECO:0000313" key="1">
    <source>
        <dbReference type="EMBL" id="NEV02990.1"/>
    </source>
</evidence>
<reference evidence="1 2" key="1">
    <citation type="journal article" date="2020" name="Arch. Microbiol.">
        <title>Bradyrhizobium uaiense sp. nov., a new highly efficient cowpea symbiont.</title>
        <authorList>
            <person name="Cabral Michel D."/>
            <person name="Azarias Guimaraes A."/>
            <person name="Martins da Costa E."/>
            <person name="Soares de Carvalho T."/>
            <person name="Balsanelli E."/>
            <person name="Willems A."/>
            <person name="Maltempi de Souza E."/>
            <person name="de Souza Moreira F.M."/>
        </authorList>
    </citation>
    <scope>NUCLEOTIDE SEQUENCE [LARGE SCALE GENOMIC DNA]</scope>
    <source>
        <strain evidence="1 2">UFLA 03-164</strain>
    </source>
</reference>
<dbReference type="Proteomes" id="UP000468531">
    <property type="component" value="Unassembled WGS sequence"/>
</dbReference>
<protein>
    <recommendedName>
        <fullName evidence="3">DUF4169 family protein</fullName>
    </recommendedName>
</protein>
<sequence>MINRERRTTTAAEREAHKIFKAVKAKEAMTDYAKEQKALHDNRERLKAERLAREAETANRTKAG</sequence>
<evidence type="ECO:0008006" key="3">
    <source>
        <dbReference type="Google" id="ProtNLM"/>
    </source>
</evidence>
<accession>A0A6P1BXY9</accession>
<proteinExistence type="predicted"/>
<evidence type="ECO:0000313" key="2">
    <source>
        <dbReference type="Proteomes" id="UP000468531"/>
    </source>
</evidence>
<keyword evidence="2" id="KW-1185">Reference proteome</keyword>
<dbReference type="AlphaFoldDB" id="A0A6P1BXY9"/>